<dbReference type="PANTHER" id="PTHR43155:SF2">
    <property type="entry name" value="CYCLIC DI-GMP PHOSPHODIESTERASE PA4108"/>
    <property type="match status" value="1"/>
</dbReference>
<protein>
    <submittedName>
        <fullName evidence="2">HD domain-containing protein</fullName>
    </submittedName>
</protein>
<feature type="domain" description="HD-GYP" evidence="1">
    <location>
        <begin position="106"/>
        <end position="297"/>
    </location>
</feature>
<evidence type="ECO:0000259" key="1">
    <source>
        <dbReference type="PROSITE" id="PS51832"/>
    </source>
</evidence>
<accession>A0ABW9VNP4</accession>
<dbReference type="InterPro" id="IPR037522">
    <property type="entry name" value="HD_GYP_dom"/>
</dbReference>
<proteinExistence type="predicted"/>
<dbReference type="PANTHER" id="PTHR43155">
    <property type="entry name" value="CYCLIC DI-GMP PHOSPHODIESTERASE PA4108-RELATED"/>
    <property type="match status" value="1"/>
</dbReference>
<dbReference type="PROSITE" id="PS51832">
    <property type="entry name" value="HD_GYP"/>
    <property type="match status" value="1"/>
</dbReference>
<dbReference type="SUPFAM" id="SSF109604">
    <property type="entry name" value="HD-domain/PDEase-like"/>
    <property type="match status" value="1"/>
</dbReference>
<comment type="caution">
    <text evidence="2">The sequence shown here is derived from an EMBL/GenBank/DDBJ whole genome shotgun (WGS) entry which is preliminary data.</text>
</comment>
<keyword evidence="3" id="KW-1185">Reference proteome</keyword>
<dbReference type="EMBL" id="WWCM01000014">
    <property type="protein sequence ID" value="MYM41189.1"/>
    <property type="molecule type" value="Genomic_DNA"/>
</dbReference>
<dbReference type="RefSeq" id="WP_161040515.1">
    <property type="nucleotide sequence ID" value="NZ_WWCM01000014.1"/>
</dbReference>
<organism evidence="2 3">
    <name type="scientific">Duganella qianjiadongensis</name>
    <dbReference type="NCBI Taxonomy" id="2692176"/>
    <lineage>
        <taxon>Bacteria</taxon>
        <taxon>Pseudomonadati</taxon>
        <taxon>Pseudomonadota</taxon>
        <taxon>Betaproteobacteria</taxon>
        <taxon>Burkholderiales</taxon>
        <taxon>Oxalobacteraceae</taxon>
        <taxon>Telluria group</taxon>
        <taxon>Duganella</taxon>
    </lineage>
</organism>
<dbReference type="Pfam" id="PF13487">
    <property type="entry name" value="HD_5"/>
    <property type="match status" value="1"/>
</dbReference>
<gene>
    <name evidence="2" type="ORF">GTP27_17880</name>
</gene>
<reference evidence="2 3" key="1">
    <citation type="submission" date="2019-12" db="EMBL/GenBank/DDBJ databases">
        <title>Novel species isolated from a subtropical stream in China.</title>
        <authorList>
            <person name="Lu H."/>
        </authorList>
    </citation>
    <scope>NUCLEOTIDE SEQUENCE [LARGE SCALE GENOMIC DNA]</scope>
    <source>
        <strain evidence="2 3">CY13W</strain>
    </source>
</reference>
<dbReference type="Gene3D" id="1.10.3210.10">
    <property type="entry name" value="Hypothetical protein af1432"/>
    <property type="match status" value="1"/>
</dbReference>
<name>A0ABW9VNP4_9BURK</name>
<dbReference type="Proteomes" id="UP000478090">
    <property type="component" value="Unassembled WGS sequence"/>
</dbReference>
<evidence type="ECO:0000313" key="2">
    <source>
        <dbReference type="EMBL" id="MYM41189.1"/>
    </source>
</evidence>
<sequence>MLPESANSQFLSEVSRASASCRIVAGSDIYDQYGAKLWARHQPVSQSLQQKLLDRKLKAPLEACLLAEDGVTTVHLYEHLTLLLDSAHALAPVILPYQRELLDHVRSLPLHPAAQLLLTIAHTNRPAAFAHAIEGMALAGAMALHGGYDRVRTRLAMLGGLLHDIGEMYIDPDYLEAGRPLDAEMFRYLATHPLLGAELIRSLMDYPPALWQGIAQHHERLCGTGYPAMCADKEVGELGRLLAVVDTTIGATHAADAPLQRASLALRMVPGEYDPVWVGLIARAAASVPIAAFMAYDGAEIEQARSSAQATIDRIRASQQRCVQLASDAGSSDMVRKISDRAAQLLARLDVAYRSSGISFAYPAETAEEMLEQLTVARELAVRLEKIRTESLWSTPGRTAMDEEKLVPVWQAMA</sequence>
<evidence type="ECO:0000313" key="3">
    <source>
        <dbReference type="Proteomes" id="UP000478090"/>
    </source>
</evidence>
<dbReference type="CDD" id="cd00077">
    <property type="entry name" value="HDc"/>
    <property type="match status" value="1"/>
</dbReference>
<dbReference type="InterPro" id="IPR003607">
    <property type="entry name" value="HD/PDEase_dom"/>
</dbReference>